<dbReference type="GO" id="GO:0003677">
    <property type="term" value="F:DNA binding"/>
    <property type="evidence" value="ECO:0007669"/>
    <property type="project" value="UniProtKB-KW"/>
</dbReference>
<dbReference type="PROSITE" id="PS51740">
    <property type="entry name" value="SPOVT_ABRB"/>
    <property type="match status" value="1"/>
</dbReference>
<dbReference type="AlphaFoldDB" id="A0A650CTA1"/>
<dbReference type="InterPro" id="IPR037914">
    <property type="entry name" value="SpoVT-AbrB_sf"/>
</dbReference>
<evidence type="ECO:0000313" key="3">
    <source>
        <dbReference type="EMBL" id="QGR21036.1"/>
    </source>
</evidence>
<dbReference type="SMART" id="SM00966">
    <property type="entry name" value="SpoVT_AbrB"/>
    <property type="match status" value="1"/>
</dbReference>
<dbReference type="Pfam" id="PF04014">
    <property type="entry name" value="MazE_antitoxin"/>
    <property type="match status" value="1"/>
</dbReference>
<reference evidence="2 5" key="1">
    <citation type="submission" date="2019-10" db="EMBL/GenBank/DDBJ databases">
        <title>Comparative genomics of sulfur disproportionating microorganisms.</title>
        <authorList>
            <person name="Ward L.M."/>
            <person name="Bertran E."/>
            <person name="Johnston D."/>
        </authorList>
    </citation>
    <scope>NUCLEOTIDE SEQUENCE [LARGE SCALE GENOMIC DNA]</scope>
    <source>
        <strain evidence="2 5">DSM 3772</strain>
    </source>
</reference>
<sequence length="79" mass="8730">MEEVKVTRNYQITIPYNVREKLGIKIGDKLVVYVEGDKIIIRKKAGNIASLNLTLGKKITDKEINEAINEAGEKIGSGS</sequence>
<dbReference type="SUPFAM" id="SSF89447">
    <property type="entry name" value="AbrB/MazE/MraZ-like"/>
    <property type="match status" value="1"/>
</dbReference>
<dbReference type="PANTHER" id="PTHR34860:SF6">
    <property type="entry name" value="REPRESSOR-LIKE PROTEIN SSO7C3"/>
    <property type="match status" value="1"/>
</dbReference>
<gene>
    <name evidence="3" type="ORF">D1866_02595</name>
    <name evidence="2" type="ORF">GFB69_07060</name>
</gene>
<evidence type="ECO:0000313" key="5">
    <source>
        <dbReference type="Proteomes" id="UP000474054"/>
    </source>
</evidence>
<proteinExistence type="predicted"/>
<keyword evidence="4" id="KW-1185">Reference proteome</keyword>
<dbReference type="Gene3D" id="2.10.260.10">
    <property type="match status" value="1"/>
</dbReference>
<dbReference type="EMBL" id="CP045482">
    <property type="protein sequence ID" value="QGR21036.1"/>
    <property type="molecule type" value="Genomic_DNA"/>
</dbReference>
<evidence type="ECO:0000313" key="2">
    <source>
        <dbReference type="EMBL" id="MQL55504.1"/>
    </source>
</evidence>
<dbReference type="InterPro" id="IPR007159">
    <property type="entry name" value="SpoVT-AbrB_dom"/>
</dbReference>
<evidence type="ECO:0000313" key="4">
    <source>
        <dbReference type="Proteomes" id="UP000426328"/>
    </source>
</evidence>
<accession>A0A650CTA1</accession>
<evidence type="ECO:0000259" key="1">
    <source>
        <dbReference type="PROSITE" id="PS51740"/>
    </source>
</evidence>
<dbReference type="PANTHER" id="PTHR34860">
    <property type="entry name" value="REPRESSOR-LIKE PROTEIN SSO7C3"/>
    <property type="match status" value="1"/>
</dbReference>
<organism evidence="3 4">
    <name type="scientific">Acidianus ambivalens</name>
    <name type="common">Desulfurolobus ambivalens</name>
    <dbReference type="NCBI Taxonomy" id="2283"/>
    <lineage>
        <taxon>Archaea</taxon>
        <taxon>Thermoproteota</taxon>
        <taxon>Thermoprotei</taxon>
        <taxon>Sulfolobales</taxon>
        <taxon>Sulfolobaceae</taxon>
        <taxon>Acidianus</taxon>
    </lineage>
</organism>
<dbReference type="KEGG" id="aamb:D1866_02595"/>
<dbReference type="NCBIfam" id="TIGR01439">
    <property type="entry name" value="lp_hng_hel_AbrB"/>
    <property type="match status" value="1"/>
</dbReference>
<protein>
    <submittedName>
        <fullName evidence="3">AbrB/MazE/SpoVT family DNA-binding domain-containing protein</fullName>
    </submittedName>
</protein>
<dbReference type="EMBL" id="WHYS01000001">
    <property type="protein sequence ID" value="MQL55504.1"/>
    <property type="molecule type" value="Genomic_DNA"/>
</dbReference>
<dbReference type="Proteomes" id="UP000426328">
    <property type="component" value="Chromosome"/>
</dbReference>
<dbReference type="InterPro" id="IPR052975">
    <property type="entry name" value="Repressor-like_regulatory"/>
</dbReference>
<dbReference type="GeneID" id="42778592"/>
<name>A0A650CTA1_ACIAM</name>
<dbReference type="RefSeq" id="WP_152941269.1">
    <property type="nucleotide sequence ID" value="NZ_CP045482.1"/>
</dbReference>
<reference evidence="3 4" key="2">
    <citation type="submission" date="2019-10" db="EMBL/GenBank/DDBJ databases">
        <title>Genome Sequences from Six Type Strain Members of the Archaeal Family Sulfolobaceae: Acidianus ambivalens, Acidianus infernus, Metallosphaera prunae, Stygiolobus azoricus, Sulfolobus metallicus, and Sulfurisphaera ohwakuensis.</title>
        <authorList>
            <person name="Counts J.A."/>
            <person name="Kelly R.M."/>
        </authorList>
    </citation>
    <scope>NUCLEOTIDE SEQUENCE [LARGE SCALE GENOMIC DNA]</scope>
    <source>
        <strain evidence="3 4">LEI 10</strain>
    </source>
</reference>
<keyword evidence="3" id="KW-0238">DNA-binding</keyword>
<feature type="domain" description="SpoVT-AbrB" evidence="1">
    <location>
        <begin position="1"/>
        <end position="46"/>
    </location>
</feature>
<dbReference type="Proteomes" id="UP000474054">
    <property type="component" value="Unassembled WGS sequence"/>
</dbReference>